<name>A0A7X6BAZ0_9SPHN</name>
<sequence>MPFLWFFRVAPVLPFASQMTLATIPLWRLLLQRIAPLRG</sequence>
<dbReference type="EMBL" id="JAATJB010000002">
    <property type="protein sequence ID" value="NJB96484.1"/>
    <property type="molecule type" value="Genomic_DNA"/>
</dbReference>
<keyword evidence="2" id="KW-1185">Reference proteome</keyword>
<evidence type="ECO:0000313" key="2">
    <source>
        <dbReference type="Proteomes" id="UP000531251"/>
    </source>
</evidence>
<reference evidence="1 2" key="1">
    <citation type="submission" date="2020-03" db="EMBL/GenBank/DDBJ databases">
        <title>Genomic Encyclopedia of Type Strains, Phase IV (KMG-IV): sequencing the most valuable type-strain genomes for metagenomic binning, comparative biology and taxonomic classification.</title>
        <authorList>
            <person name="Goeker M."/>
        </authorList>
    </citation>
    <scope>NUCLEOTIDE SEQUENCE [LARGE SCALE GENOMIC DNA]</scope>
    <source>
        <strain evidence="1 2">DSM 7225</strain>
    </source>
</reference>
<accession>A0A7X6BAZ0</accession>
<evidence type="ECO:0000313" key="1">
    <source>
        <dbReference type="EMBL" id="NJB96484.1"/>
    </source>
</evidence>
<dbReference type="Proteomes" id="UP000531251">
    <property type="component" value="Unassembled WGS sequence"/>
</dbReference>
<gene>
    <name evidence="1" type="ORF">GGR89_000784</name>
</gene>
<protein>
    <submittedName>
        <fullName evidence="1">Uncharacterized protein</fullName>
    </submittedName>
</protein>
<organism evidence="1 2">
    <name type="scientific">Sphingomonas trueperi</name>
    <dbReference type="NCBI Taxonomy" id="53317"/>
    <lineage>
        <taxon>Bacteria</taxon>
        <taxon>Pseudomonadati</taxon>
        <taxon>Pseudomonadota</taxon>
        <taxon>Alphaproteobacteria</taxon>
        <taxon>Sphingomonadales</taxon>
        <taxon>Sphingomonadaceae</taxon>
        <taxon>Sphingomonas</taxon>
    </lineage>
</organism>
<proteinExistence type="predicted"/>
<dbReference type="AlphaFoldDB" id="A0A7X6BAZ0"/>
<comment type="caution">
    <text evidence="1">The sequence shown here is derived from an EMBL/GenBank/DDBJ whole genome shotgun (WGS) entry which is preliminary data.</text>
</comment>